<dbReference type="InterPro" id="IPR008030">
    <property type="entry name" value="NmrA-like"/>
</dbReference>
<comment type="caution">
    <text evidence="2">The sequence shown here is derived from an EMBL/GenBank/DDBJ whole genome shotgun (WGS) entry which is preliminary data.</text>
</comment>
<keyword evidence="2" id="KW-0560">Oxidoreductase</keyword>
<dbReference type="EC" id="1.6.5.2" evidence="2"/>
<dbReference type="GO" id="GO:0003955">
    <property type="term" value="F:NAD(P)H dehydrogenase (quinone) activity"/>
    <property type="evidence" value="ECO:0007669"/>
    <property type="project" value="UniProtKB-EC"/>
</dbReference>
<dbReference type="EMBL" id="JBIACK010000009">
    <property type="protein sequence ID" value="MFE8702281.1"/>
    <property type="molecule type" value="Genomic_DNA"/>
</dbReference>
<dbReference type="InterPro" id="IPR036291">
    <property type="entry name" value="NAD(P)-bd_dom_sf"/>
</dbReference>
<dbReference type="PANTHER" id="PTHR43162">
    <property type="match status" value="1"/>
</dbReference>
<evidence type="ECO:0000259" key="1">
    <source>
        <dbReference type="Pfam" id="PF05368"/>
    </source>
</evidence>
<protein>
    <submittedName>
        <fullName evidence="2">SDR family oxidoreductase</fullName>
        <ecNumber evidence="2">1.6.5.2</ecNumber>
    </submittedName>
</protein>
<sequence>MMEKVLVTGSTGNIGYYVVEQLAKRGEQVKAGVFTVEKAKDIFSEPEVEIVPFDFQNPETFEHALQGVDRVFLVRPPQLANPKEDMKPFLEKVKEKGIKQVVFVSLMGVEKNPVVPHRKIEDMIKELQIPYTFLRPSFFMQNLNTTHKEDIKLRNELFMPVGKAKTSFIDTRDIAEVAAVCLSEEGHIGKAYTLTGNEALDYYEIETILSEILGRKIEYKNPGVFEFRRTIIQRGIRKDFANVMTMLYLVTKMKTAEKVTEDTEYLLKRKPISFKQYALDHKEHWI</sequence>
<feature type="domain" description="NmrA-like" evidence="1">
    <location>
        <begin position="3"/>
        <end position="277"/>
    </location>
</feature>
<organism evidence="2 3">
    <name type="scientific">Cytobacillus spartinae</name>
    <dbReference type="NCBI Taxonomy" id="3299023"/>
    <lineage>
        <taxon>Bacteria</taxon>
        <taxon>Bacillati</taxon>
        <taxon>Bacillota</taxon>
        <taxon>Bacilli</taxon>
        <taxon>Bacillales</taxon>
        <taxon>Bacillaceae</taxon>
        <taxon>Cytobacillus</taxon>
    </lineage>
</organism>
<accession>A0ABW6KDM9</accession>
<reference evidence="2 3" key="1">
    <citation type="submission" date="2024-08" db="EMBL/GenBank/DDBJ databases">
        <title>Two novel Cytobacillus novel species.</title>
        <authorList>
            <person name="Liu G."/>
        </authorList>
    </citation>
    <scope>NUCLEOTIDE SEQUENCE [LARGE SCALE GENOMIC DNA]</scope>
    <source>
        <strain evidence="2 3">FJAT-54145</strain>
    </source>
</reference>
<gene>
    <name evidence="2" type="ORF">ACFYKX_16925</name>
</gene>
<dbReference type="SUPFAM" id="SSF51735">
    <property type="entry name" value="NAD(P)-binding Rossmann-fold domains"/>
    <property type="match status" value="1"/>
</dbReference>
<dbReference type="Gene3D" id="3.90.25.10">
    <property type="entry name" value="UDP-galactose 4-epimerase, domain 1"/>
    <property type="match status" value="1"/>
</dbReference>
<evidence type="ECO:0000313" key="3">
    <source>
        <dbReference type="Proteomes" id="UP001601059"/>
    </source>
</evidence>
<dbReference type="Gene3D" id="3.40.50.720">
    <property type="entry name" value="NAD(P)-binding Rossmann-like Domain"/>
    <property type="match status" value="1"/>
</dbReference>
<keyword evidence="3" id="KW-1185">Reference proteome</keyword>
<name>A0ABW6KDM9_9BACI</name>
<dbReference type="Pfam" id="PF05368">
    <property type="entry name" value="NmrA"/>
    <property type="match status" value="1"/>
</dbReference>
<dbReference type="PANTHER" id="PTHR43162:SF1">
    <property type="entry name" value="PRESTALK A DIFFERENTIATION PROTEIN A"/>
    <property type="match status" value="1"/>
</dbReference>
<dbReference type="Proteomes" id="UP001601059">
    <property type="component" value="Unassembled WGS sequence"/>
</dbReference>
<proteinExistence type="predicted"/>
<dbReference type="InterPro" id="IPR051604">
    <property type="entry name" value="Ergot_Alk_Oxidoreductase"/>
</dbReference>
<dbReference type="CDD" id="cd05269">
    <property type="entry name" value="TMR_SDR_a"/>
    <property type="match status" value="1"/>
</dbReference>
<dbReference type="RefSeq" id="WP_389362250.1">
    <property type="nucleotide sequence ID" value="NZ_JBIACK010000009.1"/>
</dbReference>
<evidence type="ECO:0000313" key="2">
    <source>
        <dbReference type="EMBL" id="MFE8702281.1"/>
    </source>
</evidence>